<sequence>MRRQGLLSATGLILLGLIVLMTLHEWEDRVPELLGSQVDTPLVIAEQISAQSFTPEGLLEYDLHAEELKEMDGLGETLLKRPRLALHDPALAWEVLSEEGQVTEQGRHIRLLGSVSARHHGAQPMLLETGELVYRPGQEQISAPGAVQITHPSGSTRAGAMEANLATGVLKLRERVESRYEMPAS</sequence>
<dbReference type="GO" id="GO:0017089">
    <property type="term" value="F:glycolipid transfer activity"/>
    <property type="evidence" value="ECO:0007669"/>
    <property type="project" value="TreeGrafter"/>
</dbReference>
<dbReference type="STRING" id="391936.S7S_04565"/>
<dbReference type="KEGG" id="apac:S7S_04565"/>
<dbReference type="NCBIfam" id="TIGR04409">
    <property type="entry name" value="LptC_YrbK"/>
    <property type="match status" value="1"/>
</dbReference>
<evidence type="ECO:0008006" key="8">
    <source>
        <dbReference type="Google" id="ProtNLM"/>
    </source>
</evidence>
<dbReference type="RefSeq" id="WP_008738291.1">
    <property type="nucleotide sequence ID" value="NZ_CP004387.1"/>
</dbReference>
<evidence type="ECO:0000256" key="5">
    <source>
        <dbReference type="ARBA" id="ARBA00023136"/>
    </source>
</evidence>
<evidence type="ECO:0000313" key="6">
    <source>
        <dbReference type="EMBL" id="AJD47335.1"/>
    </source>
</evidence>
<dbReference type="InterPro" id="IPR052363">
    <property type="entry name" value="LPS_export_LptC"/>
</dbReference>
<keyword evidence="2" id="KW-0997">Cell inner membrane</keyword>
<evidence type="ECO:0000313" key="7">
    <source>
        <dbReference type="Proteomes" id="UP000006764"/>
    </source>
</evidence>
<protein>
    <recommendedName>
        <fullName evidence="8">Lipopolysaccharide export system protein LptC</fullName>
    </recommendedName>
</protein>
<dbReference type="PANTHER" id="PTHR37481">
    <property type="entry name" value="LIPOPOLYSACCHARIDE EXPORT SYSTEM PROTEIN LPTC"/>
    <property type="match status" value="1"/>
</dbReference>
<keyword evidence="1" id="KW-1003">Cell membrane</keyword>
<evidence type="ECO:0000256" key="2">
    <source>
        <dbReference type="ARBA" id="ARBA00022519"/>
    </source>
</evidence>
<dbReference type="InterPro" id="IPR026265">
    <property type="entry name" value="LptC"/>
</dbReference>
<evidence type="ECO:0000256" key="3">
    <source>
        <dbReference type="ARBA" id="ARBA00022692"/>
    </source>
</evidence>
<gene>
    <name evidence="6" type="ORF">S7S_04565</name>
</gene>
<dbReference type="AlphaFoldDB" id="A0A0B4XKX5"/>
<dbReference type="Proteomes" id="UP000006764">
    <property type="component" value="Chromosome"/>
</dbReference>
<evidence type="ECO:0000256" key="4">
    <source>
        <dbReference type="ARBA" id="ARBA00022989"/>
    </source>
</evidence>
<keyword evidence="4" id="KW-1133">Transmembrane helix</keyword>
<keyword evidence="3" id="KW-0812">Transmembrane</keyword>
<dbReference type="Gene3D" id="2.60.450.10">
    <property type="entry name" value="Lipopolysaccharide (LPS) transport protein A like domain"/>
    <property type="match status" value="1"/>
</dbReference>
<dbReference type="GO" id="GO:0005886">
    <property type="term" value="C:plasma membrane"/>
    <property type="evidence" value="ECO:0007669"/>
    <property type="project" value="InterPro"/>
</dbReference>
<name>A0A0B4XKX5_9GAMM</name>
<dbReference type="InterPro" id="IPR010664">
    <property type="entry name" value="LipoPS_assembly_LptC-rel"/>
</dbReference>
<dbReference type="Pfam" id="PF06835">
    <property type="entry name" value="LptC"/>
    <property type="match status" value="1"/>
</dbReference>
<accession>A0A0B4XKX5</accession>
<proteinExistence type="predicted"/>
<dbReference type="GO" id="GO:0030288">
    <property type="term" value="C:outer membrane-bounded periplasmic space"/>
    <property type="evidence" value="ECO:0007669"/>
    <property type="project" value="TreeGrafter"/>
</dbReference>
<keyword evidence="7" id="KW-1185">Reference proteome</keyword>
<dbReference type="OrthoDB" id="6077397at2"/>
<organism evidence="6 7">
    <name type="scientific">Isoalcanivorax pacificus W11-5</name>
    <dbReference type="NCBI Taxonomy" id="391936"/>
    <lineage>
        <taxon>Bacteria</taxon>
        <taxon>Pseudomonadati</taxon>
        <taxon>Pseudomonadota</taxon>
        <taxon>Gammaproteobacteria</taxon>
        <taxon>Oceanospirillales</taxon>
        <taxon>Alcanivoracaceae</taxon>
        <taxon>Isoalcanivorax</taxon>
    </lineage>
</organism>
<evidence type="ECO:0000256" key="1">
    <source>
        <dbReference type="ARBA" id="ARBA00022475"/>
    </source>
</evidence>
<dbReference type="PANTHER" id="PTHR37481:SF1">
    <property type="entry name" value="LIPOPOLYSACCHARIDE EXPORT SYSTEM PROTEIN LPTC"/>
    <property type="match status" value="1"/>
</dbReference>
<dbReference type="EMBL" id="CP004387">
    <property type="protein sequence ID" value="AJD47335.1"/>
    <property type="molecule type" value="Genomic_DNA"/>
</dbReference>
<reference evidence="6 7" key="1">
    <citation type="journal article" date="2012" name="J. Bacteriol.">
        <title>Genome sequence of an alkane-degrading bacterium, Alcanivorax pacificus type strain W11-5, isolated from deep sea sediment.</title>
        <authorList>
            <person name="Lai Q."/>
            <person name="Shao Z."/>
        </authorList>
    </citation>
    <scope>NUCLEOTIDE SEQUENCE [LARGE SCALE GENOMIC DNA]</scope>
    <source>
        <strain evidence="6 7">W11-5</strain>
    </source>
</reference>
<dbReference type="GO" id="GO:0015221">
    <property type="term" value="F:lipopolysaccharide transmembrane transporter activity"/>
    <property type="evidence" value="ECO:0007669"/>
    <property type="project" value="InterPro"/>
</dbReference>
<keyword evidence="5" id="KW-0472">Membrane</keyword>
<dbReference type="HOGENOM" id="CLU_1458392_0_0_6"/>